<evidence type="ECO:0000313" key="1">
    <source>
        <dbReference type="EMBL" id="AOT84773.1"/>
    </source>
</evidence>
<dbReference type="AlphaFoldDB" id="A0A1D8GXK7"/>
<accession>A0A1D8GXK7</accession>
<proteinExistence type="predicted"/>
<dbReference type="EMBL" id="KU561550">
    <property type="protein sequence ID" value="AOT84858.1"/>
    <property type="molecule type" value="Genomic_DNA"/>
</dbReference>
<geneLocation type="mitochondrion" evidence="2"/>
<reference evidence="1" key="1">
    <citation type="submission" date="2016-01" db="EMBL/GenBank/DDBJ databases">
        <title>Mitochondrial genome DNA sequence of Heterosigma akashiwo strain H93616.</title>
        <authorList>
            <person name="Ogura Y."/>
            <person name="Hayashi T."/>
            <person name="Ueki S."/>
        </authorList>
    </citation>
    <scope>NUCLEOTIDE SEQUENCE</scope>
    <source>
        <strain evidence="1">H93616</strain>
    </source>
</reference>
<dbReference type="EMBL" id="KU561547">
    <property type="protein sequence ID" value="AOT84773.1"/>
    <property type="molecule type" value="Genomic_DNA"/>
</dbReference>
<reference evidence="3" key="3">
    <citation type="submission" date="2016-01" db="EMBL/GenBank/DDBJ databases">
        <title>Mitochondrial genome DNA sequence of Heterosigma akashiwo strain HaTj01.</title>
        <authorList>
            <person name="Ogura Y."/>
            <person name="Hayashi T."/>
            <person name="Ueki S."/>
        </authorList>
    </citation>
    <scope>NUCLEOTIDE SEQUENCE</scope>
    <source>
        <strain evidence="3">HaTj01</strain>
    </source>
</reference>
<organism evidence="2">
    <name type="scientific">Heterosigma akashiwo</name>
    <name type="common">Chromophytic alga</name>
    <name type="synonym">Heterosigma carterae</name>
    <dbReference type="NCBI Taxonomy" id="2829"/>
    <lineage>
        <taxon>Eukaryota</taxon>
        <taxon>Sar</taxon>
        <taxon>Stramenopiles</taxon>
        <taxon>Ochrophyta</taxon>
        <taxon>Raphidophyceae</taxon>
        <taxon>Chattonellales</taxon>
        <taxon>Chattonellaceae</taxon>
        <taxon>Heterosigma</taxon>
    </lineage>
</organism>
<keyword evidence="2" id="KW-0496">Mitochondrion</keyword>
<protein>
    <submittedName>
        <fullName evidence="2">Uncharacterized protein</fullName>
    </submittedName>
</protein>
<evidence type="ECO:0000313" key="2">
    <source>
        <dbReference type="EMBL" id="AOT84816.1"/>
    </source>
</evidence>
<evidence type="ECO:0000313" key="3">
    <source>
        <dbReference type="EMBL" id="AOT84858.1"/>
    </source>
</evidence>
<sequence>MLPQTRVRPSNECYHSVFSLFKVRSLSFGSFKKDWLFFKIRIFFASLKACLF</sequence>
<dbReference type="EMBL" id="KU561548">
    <property type="protein sequence ID" value="AOT84816.1"/>
    <property type="molecule type" value="Genomic_DNA"/>
</dbReference>
<name>A0A1D8GXK7_HETAK</name>
<reference evidence="2" key="2">
    <citation type="submission" date="2016-01" db="EMBL/GenBank/DDBJ databases">
        <title>Mitochondrial genome DNA sequence of Heterosigma akashiwo strain Ha00_17.</title>
        <authorList>
            <person name="Ogura Y."/>
            <person name="Hayashi T."/>
            <person name="Ueki S."/>
        </authorList>
    </citation>
    <scope>NUCLEOTIDE SEQUENCE</scope>
    <source>
        <strain evidence="2">Ha00_17</strain>
    </source>
</reference>